<feature type="domain" description="HTH lysR-type" evidence="6">
    <location>
        <begin position="24"/>
        <end position="79"/>
    </location>
</feature>
<evidence type="ECO:0000256" key="3">
    <source>
        <dbReference type="ARBA" id="ARBA00023015"/>
    </source>
</evidence>
<dbReference type="InterPro" id="IPR005119">
    <property type="entry name" value="LysR_subst-bd"/>
</dbReference>
<evidence type="ECO:0000313" key="7">
    <source>
        <dbReference type="EMBL" id="GLR88708.1"/>
    </source>
</evidence>
<accession>A0ABQ6B3N3</accession>
<dbReference type="SUPFAM" id="SSF46785">
    <property type="entry name" value="Winged helix' DNA-binding domain"/>
    <property type="match status" value="1"/>
</dbReference>
<dbReference type="InterPro" id="IPR036390">
    <property type="entry name" value="WH_DNA-bd_sf"/>
</dbReference>
<keyword evidence="3" id="KW-0805">Transcription regulation</keyword>
<evidence type="ECO:0000259" key="6">
    <source>
        <dbReference type="PROSITE" id="PS50931"/>
    </source>
</evidence>
<dbReference type="SUPFAM" id="SSF53850">
    <property type="entry name" value="Periplasmic binding protein-like II"/>
    <property type="match status" value="1"/>
</dbReference>
<organism evidence="7 8">
    <name type="scientific">Bradyrhizobium iriomotense</name>
    <dbReference type="NCBI Taxonomy" id="441950"/>
    <lineage>
        <taxon>Bacteria</taxon>
        <taxon>Pseudomonadati</taxon>
        <taxon>Pseudomonadota</taxon>
        <taxon>Alphaproteobacteria</taxon>
        <taxon>Hyphomicrobiales</taxon>
        <taxon>Nitrobacteraceae</taxon>
        <taxon>Bradyrhizobium</taxon>
    </lineage>
</organism>
<evidence type="ECO:0000256" key="2">
    <source>
        <dbReference type="ARBA" id="ARBA00009437"/>
    </source>
</evidence>
<comment type="similarity">
    <text evidence="2">Belongs to the LysR transcriptional regulatory family.</text>
</comment>
<keyword evidence="5" id="KW-0804">Transcription</keyword>
<dbReference type="RefSeq" id="WP_284270414.1">
    <property type="nucleotide sequence ID" value="NZ_BSOW01000020.1"/>
</dbReference>
<dbReference type="PROSITE" id="PS50931">
    <property type="entry name" value="HTH_LYSR"/>
    <property type="match status" value="1"/>
</dbReference>
<keyword evidence="8" id="KW-1185">Reference proteome</keyword>
<dbReference type="EMBL" id="BSOW01000020">
    <property type="protein sequence ID" value="GLR88708.1"/>
    <property type="molecule type" value="Genomic_DNA"/>
</dbReference>
<name>A0ABQ6B3N3_9BRAD</name>
<dbReference type="PANTHER" id="PTHR30537:SF3">
    <property type="entry name" value="TRANSCRIPTIONAL REGULATORY PROTEIN"/>
    <property type="match status" value="1"/>
</dbReference>
<evidence type="ECO:0000256" key="5">
    <source>
        <dbReference type="ARBA" id="ARBA00023163"/>
    </source>
</evidence>
<dbReference type="Gene3D" id="1.10.10.10">
    <property type="entry name" value="Winged helix-like DNA-binding domain superfamily/Winged helix DNA-binding domain"/>
    <property type="match status" value="1"/>
</dbReference>
<keyword evidence="4" id="KW-0238">DNA-binding</keyword>
<sequence length="347" mass="38615">MQQLLHRGAAMTQHRSDESLDASWDDLKLFLACAKYKSFRNAAEELGLTSTTLMRRIDRLEDSIGCKLFLRDQSGLTLSDEGTAMISDVTLMERHAFNVFRRASRSSNDATGTVRVAVTEGPGNFWILPRLIDFQKTYRKITVDLRCAMEQADVARLESDIAIQLEPPTNPDLIVAKLGRLHIYPFVSKDYESLHGVPTTLAELQNHRIIKQSAPQVDDTAYARILGLKSLEGIVGIKTNSSVGVLYAVERGAGIGFLPTVSIALGAPLVAVDLGVSHHADLWLTYHKEFRASERHKIVVEWLKKIFDPRTYPCFRDEFIHPNGLVPMMAGARESFGMTGYVAATPT</sequence>
<dbReference type="PANTHER" id="PTHR30537">
    <property type="entry name" value="HTH-TYPE TRANSCRIPTIONAL REGULATOR"/>
    <property type="match status" value="1"/>
</dbReference>
<gene>
    <name evidence="7" type="ORF">GCM10007857_54210</name>
</gene>
<dbReference type="Gene3D" id="3.40.190.290">
    <property type="match status" value="1"/>
</dbReference>
<reference evidence="8" key="1">
    <citation type="journal article" date="2019" name="Int. J. Syst. Evol. Microbiol.">
        <title>The Global Catalogue of Microorganisms (GCM) 10K type strain sequencing project: providing services to taxonomists for standard genome sequencing and annotation.</title>
        <authorList>
            <consortium name="The Broad Institute Genomics Platform"/>
            <consortium name="The Broad Institute Genome Sequencing Center for Infectious Disease"/>
            <person name="Wu L."/>
            <person name="Ma J."/>
        </authorList>
    </citation>
    <scope>NUCLEOTIDE SEQUENCE [LARGE SCALE GENOMIC DNA]</scope>
    <source>
        <strain evidence="8">NBRC 102520</strain>
    </source>
</reference>
<protein>
    <submittedName>
        <fullName evidence="7">LysR family transcriptional regulator</fullName>
    </submittedName>
</protein>
<dbReference type="Pfam" id="PF03466">
    <property type="entry name" value="LysR_substrate"/>
    <property type="match status" value="1"/>
</dbReference>
<proteinExistence type="inferred from homology"/>
<evidence type="ECO:0000256" key="1">
    <source>
        <dbReference type="ARBA" id="ARBA00003502"/>
    </source>
</evidence>
<dbReference type="InterPro" id="IPR036388">
    <property type="entry name" value="WH-like_DNA-bd_sf"/>
</dbReference>
<evidence type="ECO:0000313" key="8">
    <source>
        <dbReference type="Proteomes" id="UP001156905"/>
    </source>
</evidence>
<dbReference type="Proteomes" id="UP001156905">
    <property type="component" value="Unassembled WGS sequence"/>
</dbReference>
<comment type="caution">
    <text evidence="7">The sequence shown here is derived from an EMBL/GenBank/DDBJ whole genome shotgun (WGS) entry which is preliminary data.</text>
</comment>
<dbReference type="Pfam" id="PF00126">
    <property type="entry name" value="HTH_1"/>
    <property type="match status" value="1"/>
</dbReference>
<comment type="function">
    <text evidence="1">NodD regulates the expression of the nodABCFE genes which encode other nodulation proteins. NodD is also a negative regulator of its own expression. Binds flavonoids as inducers.</text>
</comment>
<evidence type="ECO:0000256" key="4">
    <source>
        <dbReference type="ARBA" id="ARBA00023125"/>
    </source>
</evidence>
<dbReference type="InterPro" id="IPR000847">
    <property type="entry name" value="LysR_HTH_N"/>
</dbReference>
<dbReference type="InterPro" id="IPR058163">
    <property type="entry name" value="LysR-type_TF_proteobact-type"/>
</dbReference>